<dbReference type="InterPro" id="IPR001959">
    <property type="entry name" value="Transposase"/>
</dbReference>
<evidence type="ECO:0000256" key="4">
    <source>
        <dbReference type="ARBA" id="ARBA00023172"/>
    </source>
</evidence>
<feature type="domain" description="Probable transposase IS891/IS1136/IS1341" evidence="5">
    <location>
        <begin position="213"/>
        <end position="321"/>
    </location>
</feature>
<dbReference type="EMBL" id="JAOTGU010000011">
    <property type="protein sequence ID" value="MDB6262440.1"/>
    <property type="molecule type" value="Genomic_DNA"/>
</dbReference>
<dbReference type="Pfam" id="PF07282">
    <property type="entry name" value="Cas12f1-like_TNB"/>
    <property type="match status" value="1"/>
</dbReference>
<evidence type="ECO:0000256" key="1">
    <source>
        <dbReference type="ARBA" id="ARBA00008761"/>
    </source>
</evidence>
<accession>A0A9X4ACU3</accession>
<proteinExistence type="inferred from homology"/>
<protein>
    <submittedName>
        <fullName evidence="7">Transposase</fullName>
    </submittedName>
</protein>
<comment type="similarity">
    <text evidence="1">In the C-terminal section; belongs to the transposase 35 family.</text>
</comment>
<dbReference type="Pfam" id="PF01385">
    <property type="entry name" value="OrfB_IS605"/>
    <property type="match status" value="1"/>
</dbReference>
<organism evidence="7 8">
    <name type="scientific">Lactobacillus amylovorus</name>
    <dbReference type="NCBI Taxonomy" id="1604"/>
    <lineage>
        <taxon>Bacteria</taxon>
        <taxon>Bacillati</taxon>
        <taxon>Bacillota</taxon>
        <taxon>Bacilli</taxon>
        <taxon>Lactobacillales</taxon>
        <taxon>Lactobacillaceae</taxon>
        <taxon>Lactobacillus</taxon>
    </lineage>
</organism>
<keyword evidence="2" id="KW-0815">Transposition</keyword>
<dbReference type="GO" id="GO:0003677">
    <property type="term" value="F:DNA binding"/>
    <property type="evidence" value="ECO:0007669"/>
    <property type="project" value="UniProtKB-KW"/>
</dbReference>
<evidence type="ECO:0000259" key="5">
    <source>
        <dbReference type="Pfam" id="PF01385"/>
    </source>
</evidence>
<reference evidence="7" key="1">
    <citation type="journal article" date="2022" name="Microorganisms">
        <title>Antibiotic Susceptibility, Resistance Gene Determinants and Corresponding Genomic Regions in Lactobacillus amylovorus Isolates Derived from Wild Boars and Domestic Pigs.</title>
        <authorList>
            <person name="Moravkova M."/>
            <person name="Kostovova I."/>
            <person name="Kavanova K."/>
            <person name="Pechar R."/>
            <person name="Stanek S."/>
            <person name="Brychta A."/>
            <person name="Zeman M."/>
            <person name="Kubasova T."/>
        </authorList>
    </citation>
    <scope>NUCLEOTIDE SEQUENCE</scope>
    <source>
        <strain evidence="7">M356A</strain>
    </source>
</reference>
<feature type="domain" description="Cas12f1-like TNB" evidence="6">
    <location>
        <begin position="334"/>
        <end position="412"/>
    </location>
</feature>
<gene>
    <name evidence="7" type="ORF">ODV15_07745</name>
</gene>
<dbReference type="GO" id="GO:0032196">
    <property type="term" value="P:transposition"/>
    <property type="evidence" value="ECO:0007669"/>
    <property type="project" value="UniProtKB-KW"/>
</dbReference>
<dbReference type="RefSeq" id="WP_271870384.1">
    <property type="nucleotide sequence ID" value="NZ_JAOTGU010000011.1"/>
</dbReference>
<dbReference type="NCBIfam" id="NF040570">
    <property type="entry name" value="guided_TnpB"/>
    <property type="match status" value="1"/>
</dbReference>
<dbReference type="AlphaFoldDB" id="A0A9X4ACU3"/>
<sequence length="432" mass="51469">MKRQSDEKTENAFTRTLVYRLYPSKADQVRFQCYCDYRRYVWNEYKDENDHAYQRYRYERTYYAKVGIKVKAKEFCSKYPTFARTKKQVNHDKKAWEYKYPSKIALMAMTDYDNAMSNFINKAMPDWGKPKFRSKRSPRQGFKLPAESLKLNGRTITVAKGRKDKKHGNLVLKSRQSFLDYPIGTASFYTEKGRYYVAVPYLIPKEELKSDDKLKGKAGIDLNVDHYNIYDGKHKLIDLNMRQLKFYYDRIKHYQRLLARKREFDKKNTGSRNYLETRAKLQRDYRRVADIQNDFLQKLVLGLCQKYGQIVIEDLDVKHMKMGVASKGLHRSMFGTFRSILTYKSEQYGNDLVVADRLYPSTQICSKCQYRKTGDEKITLWGNKKHHTKHNEYVCYNCGNNIDRDENASINLYQYLDSKWYKEKSRAEKQMA</sequence>
<keyword evidence="4" id="KW-0233">DNA recombination</keyword>
<dbReference type="GO" id="GO:0006310">
    <property type="term" value="P:DNA recombination"/>
    <property type="evidence" value="ECO:0007669"/>
    <property type="project" value="UniProtKB-KW"/>
</dbReference>
<evidence type="ECO:0000313" key="8">
    <source>
        <dbReference type="Proteomes" id="UP001143700"/>
    </source>
</evidence>
<evidence type="ECO:0000313" key="7">
    <source>
        <dbReference type="EMBL" id="MDB6262440.1"/>
    </source>
</evidence>
<dbReference type="InterPro" id="IPR010095">
    <property type="entry name" value="Cas12f1-like_TNB"/>
</dbReference>
<dbReference type="Proteomes" id="UP001143700">
    <property type="component" value="Unassembled WGS sequence"/>
</dbReference>
<keyword evidence="3" id="KW-0238">DNA-binding</keyword>
<evidence type="ECO:0000256" key="3">
    <source>
        <dbReference type="ARBA" id="ARBA00023125"/>
    </source>
</evidence>
<comment type="caution">
    <text evidence="7">The sequence shown here is derived from an EMBL/GenBank/DDBJ whole genome shotgun (WGS) entry which is preliminary data.</text>
</comment>
<evidence type="ECO:0000259" key="6">
    <source>
        <dbReference type="Pfam" id="PF07282"/>
    </source>
</evidence>
<reference evidence="7" key="2">
    <citation type="submission" date="2022-10" db="EMBL/GenBank/DDBJ databases">
        <authorList>
            <person name="Kostovova I."/>
            <person name="Moravkova M."/>
            <person name="Pechar R."/>
        </authorList>
    </citation>
    <scope>NUCLEOTIDE SEQUENCE</scope>
    <source>
        <strain evidence="7">M356A</strain>
    </source>
</reference>
<name>A0A9X4ACU3_LACAM</name>
<evidence type="ECO:0000256" key="2">
    <source>
        <dbReference type="ARBA" id="ARBA00022578"/>
    </source>
</evidence>